<sequence length="339" mass="36451">MYQDDHNAKRRQLLKFGVASAGLLMMPGLSYAAGRPRELKWGSASLGSTGYIIIEALAQAVQRHSDIPTSTLSTSGGAENMALIQRGEIDFGQTTSTDWPVATQGKKPFRAPVDARQVCAYTVWNIPLIVRADSNIRSYADLAGKRIMPSSAGGATAIMYQALLQAAGVADSVDWTYGSWNDTFNAFKSGAVDAIPAVLTNGRASPSLEEINTSTPFRVLPIEQETLDKARGINGGLLKSTVSSEQWKHVEGEMLIPAISGVLAASPDVTDDEAYQVCKAIFDNSEEVRKVGSQLKDVSAGFATRYLLPDYPVNAGAARYFKEKGVWDEQLIIADPVSA</sequence>
<dbReference type="Gene3D" id="3.40.190.10">
    <property type="entry name" value="Periplasmic binding protein-like II"/>
    <property type="match status" value="2"/>
</dbReference>
<dbReference type="PANTHER" id="PTHR42941">
    <property type="entry name" value="SLL1037 PROTEIN"/>
    <property type="match status" value="1"/>
</dbReference>
<reference evidence="1 2" key="1">
    <citation type="submission" date="2019-08" db="EMBL/GenBank/DDBJ databases">
        <title>Complete genome sequence of Kushneria sp. YCWA18, a halophilic phosphate-solubilizing bacterium isolated from Daqiao saltern in China.</title>
        <authorList>
            <person name="Du G.-X."/>
            <person name="Qu L.-Y."/>
        </authorList>
    </citation>
    <scope>NUCLEOTIDE SEQUENCE [LARGE SCALE GENOMIC DNA]</scope>
    <source>
        <strain evidence="1 2">YCWA18</strain>
    </source>
</reference>
<dbReference type="AlphaFoldDB" id="A0A1S1NRR4"/>
<proteinExistence type="predicted"/>
<gene>
    <name evidence="1" type="ORF">FY550_02490</name>
</gene>
<dbReference type="Pfam" id="PF16868">
    <property type="entry name" value="NMT1_3"/>
    <property type="match status" value="1"/>
</dbReference>
<dbReference type="InterPro" id="IPR011852">
    <property type="entry name" value="TRAP_TAXI"/>
</dbReference>
<dbReference type="NCBIfam" id="TIGR02122">
    <property type="entry name" value="TRAP_TAXI"/>
    <property type="match status" value="1"/>
</dbReference>
<dbReference type="Proteomes" id="UP000322553">
    <property type="component" value="Chromosome"/>
</dbReference>
<protein>
    <submittedName>
        <fullName evidence="1">TAXI family TRAP transporter solute-binding subunit</fullName>
    </submittedName>
</protein>
<keyword evidence="2" id="KW-1185">Reference proteome</keyword>
<dbReference type="KEGG" id="kuy:FY550_02490"/>
<evidence type="ECO:0000313" key="1">
    <source>
        <dbReference type="EMBL" id="QEL10107.1"/>
    </source>
</evidence>
<dbReference type="OrthoDB" id="9776669at2"/>
<dbReference type="PANTHER" id="PTHR42941:SF1">
    <property type="entry name" value="SLL1037 PROTEIN"/>
    <property type="match status" value="1"/>
</dbReference>
<accession>A0A1S1NRR4</accession>
<dbReference type="STRING" id="657387.BH688_15550"/>
<dbReference type="EMBL" id="CP043420">
    <property type="protein sequence ID" value="QEL10107.1"/>
    <property type="molecule type" value="Genomic_DNA"/>
</dbReference>
<dbReference type="SUPFAM" id="SSF53850">
    <property type="entry name" value="Periplasmic binding protein-like II"/>
    <property type="match status" value="1"/>
</dbReference>
<name>A0A1S1NRR4_9GAMM</name>
<organism evidence="1 2">
    <name type="scientific">Kushneria phosphatilytica</name>
    <dbReference type="NCBI Taxonomy" id="657387"/>
    <lineage>
        <taxon>Bacteria</taxon>
        <taxon>Pseudomonadati</taxon>
        <taxon>Pseudomonadota</taxon>
        <taxon>Gammaproteobacteria</taxon>
        <taxon>Oceanospirillales</taxon>
        <taxon>Halomonadaceae</taxon>
        <taxon>Kushneria</taxon>
    </lineage>
</organism>
<dbReference type="RefSeq" id="WP_070981399.1">
    <property type="nucleotide sequence ID" value="NZ_CP043420.1"/>
</dbReference>
<evidence type="ECO:0000313" key="2">
    <source>
        <dbReference type="Proteomes" id="UP000322553"/>
    </source>
</evidence>